<dbReference type="AlphaFoldDB" id="A0ABD2BVY1"/>
<accession>A0ABD2BVY1</accession>
<sequence length="228" mass="26113">VNPLTLRNYWRKKREEIIPEKKIGSSPSSQIRNLQNLYLEFLQINANISNSSPPPLQIKCVNIDNDKNSFNYQKVDILSIGVYVPFSCIVDNIYPVSKSHNGFISIIKLKCSMCGLINQIETDDTSENYSNLNAYMISEIISITRRHSQLKEFCAAINTYTMLLQFLRYGVQIEMSKTAKEETRIACLKGKVDHDSITSPLLQINHGPKNRIEISIIHYWTQPQSSIL</sequence>
<dbReference type="Proteomes" id="UP001607303">
    <property type="component" value="Unassembled WGS sequence"/>
</dbReference>
<gene>
    <name evidence="1" type="ORF">V1477_013263</name>
</gene>
<evidence type="ECO:0000313" key="1">
    <source>
        <dbReference type="EMBL" id="KAL2736754.1"/>
    </source>
</evidence>
<reference evidence="1 2" key="1">
    <citation type="journal article" date="2024" name="Ann. Entomol. Soc. Am.">
        <title>Genomic analyses of the southern and eastern yellowjacket wasps (Hymenoptera: Vespidae) reveal evolutionary signatures of social life.</title>
        <authorList>
            <person name="Catto M.A."/>
            <person name="Caine P.B."/>
            <person name="Orr S.E."/>
            <person name="Hunt B.G."/>
            <person name="Goodisman M.A.D."/>
        </authorList>
    </citation>
    <scope>NUCLEOTIDE SEQUENCE [LARGE SCALE GENOMIC DNA]</scope>
    <source>
        <strain evidence="1">232</strain>
        <tissue evidence="1">Head and thorax</tissue>
    </source>
</reference>
<evidence type="ECO:0000313" key="2">
    <source>
        <dbReference type="Proteomes" id="UP001607303"/>
    </source>
</evidence>
<dbReference type="EMBL" id="JAYRBN010000066">
    <property type="protein sequence ID" value="KAL2736754.1"/>
    <property type="molecule type" value="Genomic_DNA"/>
</dbReference>
<feature type="non-terminal residue" evidence="1">
    <location>
        <position position="1"/>
    </location>
</feature>
<organism evidence="1 2">
    <name type="scientific">Vespula maculifrons</name>
    <name type="common">Eastern yellow jacket</name>
    <name type="synonym">Wasp</name>
    <dbReference type="NCBI Taxonomy" id="7453"/>
    <lineage>
        <taxon>Eukaryota</taxon>
        <taxon>Metazoa</taxon>
        <taxon>Ecdysozoa</taxon>
        <taxon>Arthropoda</taxon>
        <taxon>Hexapoda</taxon>
        <taxon>Insecta</taxon>
        <taxon>Pterygota</taxon>
        <taxon>Neoptera</taxon>
        <taxon>Endopterygota</taxon>
        <taxon>Hymenoptera</taxon>
        <taxon>Apocrita</taxon>
        <taxon>Aculeata</taxon>
        <taxon>Vespoidea</taxon>
        <taxon>Vespidae</taxon>
        <taxon>Vespinae</taxon>
        <taxon>Vespula</taxon>
    </lineage>
</organism>
<comment type="caution">
    <text evidence="1">The sequence shown here is derived from an EMBL/GenBank/DDBJ whole genome shotgun (WGS) entry which is preliminary data.</text>
</comment>
<name>A0ABD2BVY1_VESMC</name>
<keyword evidence="2" id="KW-1185">Reference proteome</keyword>
<protein>
    <submittedName>
        <fullName evidence="1">Uncharacterized protein</fullName>
    </submittedName>
</protein>
<proteinExistence type="predicted"/>